<feature type="non-terminal residue" evidence="1">
    <location>
        <position position="89"/>
    </location>
</feature>
<name>A0A382D199_9ZZZZ</name>
<accession>A0A382D199</accession>
<reference evidence="1" key="1">
    <citation type="submission" date="2018-05" db="EMBL/GenBank/DDBJ databases">
        <authorList>
            <person name="Lanie J.A."/>
            <person name="Ng W.-L."/>
            <person name="Kazmierczak K.M."/>
            <person name="Andrzejewski T.M."/>
            <person name="Davidsen T.M."/>
            <person name="Wayne K.J."/>
            <person name="Tettelin H."/>
            <person name="Glass J.I."/>
            <person name="Rusch D."/>
            <person name="Podicherti R."/>
            <person name="Tsui H.-C.T."/>
            <person name="Winkler M.E."/>
        </authorList>
    </citation>
    <scope>NUCLEOTIDE SEQUENCE</scope>
</reference>
<organism evidence="1">
    <name type="scientific">marine metagenome</name>
    <dbReference type="NCBI Taxonomy" id="408172"/>
    <lineage>
        <taxon>unclassified sequences</taxon>
        <taxon>metagenomes</taxon>
        <taxon>ecological metagenomes</taxon>
    </lineage>
</organism>
<evidence type="ECO:0000313" key="1">
    <source>
        <dbReference type="EMBL" id="SVB31879.1"/>
    </source>
</evidence>
<gene>
    <name evidence="1" type="ORF">METZ01_LOCUS184733</name>
</gene>
<dbReference type="EMBL" id="UINC01037021">
    <property type="protein sequence ID" value="SVB31879.1"/>
    <property type="molecule type" value="Genomic_DNA"/>
</dbReference>
<sequence length="89" mass="9772">MPYQWDVIMTVVNQDHSWGGSTTPYVYNGSDINVGDYIATQSQGRVYKIVEVTSIDGAMATLVVEDDLRLNTFSDMEQAGDGSMPTEMG</sequence>
<dbReference type="AlphaFoldDB" id="A0A382D199"/>
<protein>
    <submittedName>
        <fullName evidence="1">Uncharacterized protein</fullName>
    </submittedName>
</protein>
<proteinExistence type="predicted"/>